<keyword evidence="2" id="KW-0808">Transferase</keyword>
<dbReference type="HOGENOM" id="CLU_1272554_0_0_1"/>
<evidence type="ECO:0000313" key="7">
    <source>
        <dbReference type="EMBL" id="EGF99093.1"/>
    </source>
</evidence>
<sequence length="211" mass="24079">MQCYKAELLINNQVHRVVAKQTFSLHCPLGHYQGQAQTYVHVEGVIEKFKSNVLSNEKFNQLEKDLVKTLGIVKTCVVQIVGTEESHMDLKNDSSNLWIFEEELVGDYVKYVGNNNFTIETQKKDDPLHEMLHAMSHYDLNENQGRSFVCDLQGVGTTLTDPAVIDLDKSFGRGNLNYDGLKLFISQHKCNLWCKKLGLTSAKKWQSELKK</sequence>
<dbReference type="Gene3D" id="3.20.200.10">
    <property type="entry name" value="MHCK/EF2 kinase"/>
    <property type="match status" value="1"/>
</dbReference>
<protein>
    <recommendedName>
        <fullName evidence="6">Alpha-type protein kinase domain-containing protein</fullName>
    </recommendedName>
</protein>
<keyword evidence="5" id="KW-0067">ATP-binding</keyword>
<dbReference type="GeneID" id="18937064"/>
<feature type="domain" description="Alpha-type protein kinase" evidence="6">
    <location>
        <begin position="1"/>
        <end position="202"/>
    </location>
</feature>
<dbReference type="InterPro" id="IPR004166">
    <property type="entry name" value="a-kinase_dom"/>
</dbReference>
<dbReference type="CDD" id="cd04515">
    <property type="entry name" value="Alpha_kinase"/>
    <property type="match status" value="1"/>
</dbReference>
<proteinExistence type="predicted"/>
<dbReference type="eggNOG" id="KOG3614">
    <property type="taxonomic scope" value="Eukaryota"/>
</dbReference>
<dbReference type="Pfam" id="PF02816">
    <property type="entry name" value="Alpha_kinase"/>
    <property type="match status" value="1"/>
</dbReference>
<dbReference type="SUPFAM" id="SSF56112">
    <property type="entry name" value="Protein kinase-like (PK-like)"/>
    <property type="match status" value="1"/>
</dbReference>
<evidence type="ECO:0000256" key="2">
    <source>
        <dbReference type="ARBA" id="ARBA00022679"/>
    </source>
</evidence>
<dbReference type="Proteomes" id="UP000001072">
    <property type="component" value="Unassembled WGS sequence"/>
</dbReference>
<dbReference type="AlphaFoldDB" id="F4S8G1"/>
<dbReference type="GO" id="GO:0005524">
    <property type="term" value="F:ATP binding"/>
    <property type="evidence" value="ECO:0007669"/>
    <property type="project" value="UniProtKB-KW"/>
</dbReference>
<dbReference type="PROSITE" id="PS51158">
    <property type="entry name" value="ALPHA_KINASE"/>
    <property type="match status" value="1"/>
</dbReference>
<evidence type="ECO:0000313" key="8">
    <source>
        <dbReference type="Proteomes" id="UP000001072"/>
    </source>
</evidence>
<evidence type="ECO:0000256" key="1">
    <source>
        <dbReference type="ARBA" id="ARBA00022527"/>
    </source>
</evidence>
<dbReference type="RefSeq" id="XP_007417642.1">
    <property type="nucleotide sequence ID" value="XM_007417580.1"/>
</dbReference>
<reference evidence="8" key="1">
    <citation type="journal article" date="2011" name="Proc. Natl. Acad. Sci. U.S.A.">
        <title>Obligate biotrophy features unraveled by the genomic analysis of rust fungi.</title>
        <authorList>
            <person name="Duplessis S."/>
            <person name="Cuomo C.A."/>
            <person name="Lin Y.-C."/>
            <person name="Aerts A."/>
            <person name="Tisserant E."/>
            <person name="Veneault-Fourrey C."/>
            <person name="Joly D.L."/>
            <person name="Hacquard S."/>
            <person name="Amselem J."/>
            <person name="Cantarel B.L."/>
            <person name="Chiu R."/>
            <person name="Coutinho P.M."/>
            <person name="Feau N."/>
            <person name="Field M."/>
            <person name="Frey P."/>
            <person name="Gelhaye E."/>
            <person name="Goldberg J."/>
            <person name="Grabherr M.G."/>
            <person name="Kodira C.D."/>
            <person name="Kohler A."/>
            <person name="Kuees U."/>
            <person name="Lindquist E.A."/>
            <person name="Lucas S.M."/>
            <person name="Mago R."/>
            <person name="Mauceli E."/>
            <person name="Morin E."/>
            <person name="Murat C."/>
            <person name="Pangilinan J.L."/>
            <person name="Park R."/>
            <person name="Pearson M."/>
            <person name="Quesneville H."/>
            <person name="Rouhier N."/>
            <person name="Sakthikumar S."/>
            <person name="Salamov A.A."/>
            <person name="Schmutz J."/>
            <person name="Selles B."/>
            <person name="Shapiro H."/>
            <person name="Tanguay P."/>
            <person name="Tuskan G.A."/>
            <person name="Henrissat B."/>
            <person name="Van de Peer Y."/>
            <person name="Rouze P."/>
            <person name="Ellis J.G."/>
            <person name="Dodds P.N."/>
            <person name="Schein J.E."/>
            <person name="Zhong S."/>
            <person name="Hamelin R.C."/>
            <person name="Grigoriev I.V."/>
            <person name="Szabo L.J."/>
            <person name="Martin F."/>
        </authorList>
    </citation>
    <scope>NUCLEOTIDE SEQUENCE [LARGE SCALE GENOMIC DNA]</scope>
    <source>
        <strain evidence="8">98AG31 / pathotype 3-4-7</strain>
    </source>
</reference>
<dbReference type="InParanoid" id="F4S8G1"/>
<dbReference type="PANTHER" id="PTHR45992">
    <property type="entry name" value="EUKARYOTIC ELONGATION FACTOR 2 KINASE-RELATED"/>
    <property type="match status" value="1"/>
</dbReference>
<evidence type="ECO:0000259" key="6">
    <source>
        <dbReference type="PROSITE" id="PS51158"/>
    </source>
</evidence>
<dbReference type="InterPro" id="IPR051852">
    <property type="entry name" value="Alpha-type_PK"/>
</dbReference>
<keyword evidence="8" id="KW-1185">Reference proteome</keyword>
<dbReference type="VEuPathDB" id="FungiDB:MELLADRAFT_94925"/>
<organism evidence="8">
    <name type="scientific">Melampsora larici-populina (strain 98AG31 / pathotype 3-4-7)</name>
    <name type="common">Poplar leaf rust fungus</name>
    <dbReference type="NCBI Taxonomy" id="747676"/>
    <lineage>
        <taxon>Eukaryota</taxon>
        <taxon>Fungi</taxon>
        <taxon>Dikarya</taxon>
        <taxon>Basidiomycota</taxon>
        <taxon>Pucciniomycotina</taxon>
        <taxon>Pucciniomycetes</taxon>
        <taxon>Pucciniales</taxon>
        <taxon>Melampsoraceae</taxon>
        <taxon>Melampsora</taxon>
    </lineage>
</organism>
<keyword evidence="4" id="KW-0418">Kinase</keyword>
<dbReference type="GO" id="GO:0004674">
    <property type="term" value="F:protein serine/threonine kinase activity"/>
    <property type="evidence" value="ECO:0007669"/>
    <property type="project" value="UniProtKB-KW"/>
</dbReference>
<dbReference type="GO" id="GO:1903013">
    <property type="term" value="P:response to differentiation-inducing factor 1"/>
    <property type="evidence" value="ECO:0007669"/>
    <property type="project" value="TreeGrafter"/>
</dbReference>
<keyword evidence="3" id="KW-0547">Nucleotide-binding</keyword>
<dbReference type="InterPro" id="IPR011009">
    <property type="entry name" value="Kinase-like_dom_sf"/>
</dbReference>
<keyword evidence="1" id="KW-0723">Serine/threonine-protein kinase</keyword>
<dbReference type="SMART" id="SM00811">
    <property type="entry name" value="Alpha_kinase"/>
    <property type="match status" value="1"/>
</dbReference>
<dbReference type="KEGG" id="mlr:MELLADRAFT_94925"/>
<name>F4S8G1_MELLP</name>
<evidence type="ECO:0000256" key="4">
    <source>
        <dbReference type="ARBA" id="ARBA00022777"/>
    </source>
</evidence>
<gene>
    <name evidence="7" type="ORF">MELLADRAFT_94925</name>
</gene>
<dbReference type="OrthoDB" id="301415at2759"/>
<dbReference type="GO" id="GO:0031037">
    <property type="term" value="P:myosin II filament disassembly"/>
    <property type="evidence" value="ECO:0007669"/>
    <property type="project" value="TreeGrafter"/>
</dbReference>
<dbReference type="EMBL" id="GL883164">
    <property type="protein sequence ID" value="EGF99093.1"/>
    <property type="molecule type" value="Genomic_DNA"/>
</dbReference>
<dbReference type="PANTHER" id="PTHR45992:SF2">
    <property type="entry name" value="EUKARYOTIC ELONGATION FACTOR 2 KINASE"/>
    <property type="match status" value="1"/>
</dbReference>
<evidence type="ECO:0000256" key="5">
    <source>
        <dbReference type="ARBA" id="ARBA00022840"/>
    </source>
</evidence>
<evidence type="ECO:0000256" key="3">
    <source>
        <dbReference type="ARBA" id="ARBA00022741"/>
    </source>
</evidence>
<accession>F4S8G1</accession>